<dbReference type="InterPro" id="IPR003439">
    <property type="entry name" value="ABC_transporter-like_ATP-bd"/>
</dbReference>
<accession>A0A941GBZ3</accession>
<dbReference type="InterPro" id="IPR050166">
    <property type="entry name" value="ABC_transporter_ATP-bind"/>
</dbReference>
<dbReference type="InterPro" id="IPR017871">
    <property type="entry name" value="ABC_transporter-like_CS"/>
</dbReference>
<evidence type="ECO:0000256" key="2">
    <source>
        <dbReference type="ARBA" id="ARBA00022741"/>
    </source>
</evidence>
<dbReference type="GO" id="GO:0005524">
    <property type="term" value="F:ATP binding"/>
    <property type="evidence" value="ECO:0007669"/>
    <property type="project" value="UniProtKB-KW"/>
</dbReference>
<sequence>MLEIKNVDVYYDKNQSEVLREINLQVKTGEIHAIIGPSGCGKSTLLKAISGLTPYSNGEILLNKEKLSAKHHTIGLIPQNYGLLPWKTVFDNILLPLNIKGRQIDKAFLNYIDEVMEKLEISTLKERFPNNLSGGQKQRVAIARSFILQPDILLMDEPFSALDALTRENIQELFLKIWKEQNITTLLITHSVEEAIYLGTKIVIMSPLPGRIIKILDNPVQKVENKRTSVEHLQIATDIRNIMTKEWKK</sequence>
<dbReference type="AlphaFoldDB" id="A0A941GBZ3"/>
<organism evidence="6">
    <name type="scientific">Niallia circulans</name>
    <name type="common">Bacillus circulans</name>
    <dbReference type="NCBI Taxonomy" id="1397"/>
    <lineage>
        <taxon>Bacteria</taxon>
        <taxon>Bacillati</taxon>
        <taxon>Bacillota</taxon>
        <taxon>Bacilli</taxon>
        <taxon>Bacillales</taxon>
        <taxon>Bacillaceae</taxon>
        <taxon>Niallia</taxon>
    </lineage>
</organism>
<keyword evidence="3 6" id="KW-0067">ATP-binding</keyword>
<dbReference type="EMBL" id="JAGTPX010000007">
    <property type="protein sequence ID" value="MBR8669757.1"/>
    <property type="molecule type" value="Genomic_DNA"/>
</dbReference>
<evidence type="ECO:0000256" key="3">
    <source>
        <dbReference type="ARBA" id="ARBA00022840"/>
    </source>
</evidence>
<dbReference type="InterPro" id="IPR003593">
    <property type="entry name" value="AAA+_ATPase"/>
</dbReference>
<keyword evidence="1" id="KW-0813">Transport</keyword>
<dbReference type="RefSeq" id="WP_212118595.1">
    <property type="nucleotide sequence ID" value="NZ_JAGTPX020000008.1"/>
</dbReference>
<dbReference type="Gene3D" id="3.40.50.300">
    <property type="entry name" value="P-loop containing nucleotide triphosphate hydrolases"/>
    <property type="match status" value="1"/>
</dbReference>
<dbReference type="PROSITE" id="PS50893">
    <property type="entry name" value="ABC_TRANSPORTER_2"/>
    <property type="match status" value="1"/>
</dbReference>
<keyword evidence="2" id="KW-0547">Nucleotide-binding</keyword>
<dbReference type="Pfam" id="PF00005">
    <property type="entry name" value="ABC_tran"/>
    <property type="match status" value="1"/>
</dbReference>
<dbReference type="GO" id="GO:0016887">
    <property type="term" value="F:ATP hydrolysis activity"/>
    <property type="evidence" value="ECO:0007669"/>
    <property type="project" value="InterPro"/>
</dbReference>
<dbReference type="SMART" id="SM00382">
    <property type="entry name" value="AAA"/>
    <property type="match status" value="1"/>
</dbReference>
<protein>
    <submittedName>
        <fullName evidence="6">ABC transporter ATP-binding protein</fullName>
    </submittedName>
</protein>
<dbReference type="SUPFAM" id="SSF52540">
    <property type="entry name" value="P-loop containing nucleoside triphosphate hydrolases"/>
    <property type="match status" value="1"/>
</dbReference>
<keyword evidence="4" id="KW-1278">Translocase</keyword>
<evidence type="ECO:0000259" key="5">
    <source>
        <dbReference type="PROSITE" id="PS50893"/>
    </source>
</evidence>
<dbReference type="CDD" id="cd03293">
    <property type="entry name" value="ABC_NrtD_SsuB_transporters"/>
    <property type="match status" value="1"/>
</dbReference>
<evidence type="ECO:0000313" key="6">
    <source>
        <dbReference type="EMBL" id="MBR8669757.1"/>
    </source>
</evidence>
<evidence type="ECO:0000256" key="1">
    <source>
        <dbReference type="ARBA" id="ARBA00022448"/>
    </source>
</evidence>
<proteinExistence type="predicted"/>
<dbReference type="InterPro" id="IPR027417">
    <property type="entry name" value="P-loop_NTPase"/>
</dbReference>
<dbReference type="PANTHER" id="PTHR42788">
    <property type="entry name" value="TAURINE IMPORT ATP-BINDING PROTEIN-RELATED"/>
    <property type="match status" value="1"/>
</dbReference>
<gene>
    <name evidence="6" type="ORF">KD144_09400</name>
</gene>
<feature type="domain" description="ABC transporter" evidence="5">
    <location>
        <begin position="4"/>
        <end position="232"/>
    </location>
</feature>
<dbReference type="PROSITE" id="PS00211">
    <property type="entry name" value="ABC_TRANSPORTER_1"/>
    <property type="match status" value="1"/>
</dbReference>
<reference evidence="6" key="1">
    <citation type="submission" date="2021-04" db="EMBL/GenBank/DDBJ databases">
        <title>Genomic analysis of electroactive and textile dye degrading Bacillus circulans strain: DC10 isolated from constructed wetland-microbial fuel cells treating textile dye wastewaters.</title>
        <authorList>
            <person name="Patel D.U."/>
            <person name="Desai C.R."/>
        </authorList>
    </citation>
    <scope>NUCLEOTIDE SEQUENCE</scope>
    <source>
        <strain evidence="6">DC10</strain>
    </source>
</reference>
<comment type="caution">
    <text evidence="6">The sequence shown here is derived from an EMBL/GenBank/DDBJ whole genome shotgun (WGS) entry which is preliminary data.</text>
</comment>
<dbReference type="PANTHER" id="PTHR42788:SF13">
    <property type="entry name" value="ALIPHATIC SULFONATES IMPORT ATP-BINDING PROTEIN SSUB"/>
    <property type="match status" value="1"/>
</dbReference>
<name>A0A941GBZ3_NIACI</name>
<evidence type="ECO:0000256" key="4">
    <source>
        <dbReference type="ARBA" id="ARBA00022967"/>
    </source>
</evidence>